<dbReference type="EMBL" id="BKCP01004627">
    <property type="protein sequence ID" value="GER32656.1"/>
    <property type="molecule type" value="Genomic_DNA"/>
</dbReference>
<gene>
    <name evidence="1" type="ORF">STAS_08746</name>
</gene>
<evidence type="ECO:0000313" key="2">
    <source>
        <dbReference type="Proteomes" id="UP000325081"/>
    </source>
</evidence>
<name>A0A5A7PJ45_STRAF</name>
<organism evidence="1 2">
    <name type="scientific">Striga asiatica</name>
    <name type="common">Asiatic witchweed</name>
    <name type="synonym">Buchnera asiatica</name>
    <dbReference type="NCBI Taxonomy" id="4170"/>
    <lineage>
        <taxon>Eukaryota</taxon>
        <taxon>Viridiplantae</taxon>
        <taxon>Streptophyta</taxon>
        <taxon>Embryophyta</taxon>
        <taxon>Tracheophyta</taxon>
        <taxon>Spermatophyta</taxon>
        <taxon>Magnoliopsida</taxon>
        <taxon>eudicotyledons</taxon>
        <taxon>Gunneridae</taxon>
        <taxon>Pentapetalae</taxon>
        <taxon>asterids</taxon>
        <taxon>lamiids</taxon>
        <taxon>Lamiales</taxon>
        <taxon>Orobanchaceae</taxon>
        <taxon>Buchnereae</taxon>
        <taxon>Striga</taxon>
    </lineage>
</organism>
<comment type="caution">
    <text evidence="1">The sequence shown here is derived from an EMBL/GenBank/DDBJ whole genome shotgun (WGS) entry which is preliminary data.</text>
</comment>
<proteinExistence type="predicted"/>
<dbReference type="AlphaFoldDB" id="A0A5A7PJ45"/>
<sequence length="146" mass="16988">MAMLDPFSPSQNGNALQLNSKEHSYKPEAQLRERLPCELSWNYYKKRKKYRKHQPNGITRGQKVAGLPTVVVQTADLQTWVTERMVAHRDGDHGTYLESRDLKYSSKSMDVWLRIEMVIMEHTLKAVILNTVPSRWMFRDGISNNP</sequence>
<keyword evidence="2" id="KW-1185">Reference proteome</keyword>
<evidence type="ECO:0000313" key="1">
    <source>
        <dbReference type="EMBL" id="GER32656.1"/>
    </source>
</evidence>
<dbReference type="Proteomes" id="UP000325081">
    <property type="component" value="Unassembled WGS sequence"/>
</dbReference>
<protein>
    <submittedName>
        <fullName evidence="1">Uncharacterized protein</fullName>
    </submittedName>
</protein>
<accession>A0A5A7PJ45</accession>
<reference evidence="2" key="1">
    <citation type="journal article" date="2019" name="Curr. Biol.">
        <title>Genome Sequence of Striga asiatica Provides Insight into the Evolution of Plant Parasitism.</title>
        <authorList>
            <person name="Yoshida S."/>
            <person name="Kim S."/>
            <person name="Wafula E.K."/>
            <person name="Tanskanen J."/>
            <person name="Kim Y.M."/>
            <person name="Honaas L."/>
            <person name="Yang Z."/>
            <person name="Spallek T."/>
            <person name="Conn C.E."/>
            <person name="Ichihashi Y."/>
            <person name="Cheong K."/>
            <person name="Cui S."/>
            <person name="Der J.P."/>
            <person name="Gundlach H."/>
            <person name="Jiao Y."/>
            <person name="Hori C."/>
            <person name="Ishida J.K."/>
            <person name="Kasahara H."/>
            <person name="Kiba T."/>
            <person name="Kim M.S."/>
            <person name="Koo N."/>
            <person name="Laohavisit A."/>
            <person name="Lee Y.H."/>
            <person name="Lumba S."/>
            <person name="McCourt P."/>
            <person name="Mortimer J.C."/>
            <person name="Mutuku J.M."/>
            <person name="Nomura T."/>
            <person name="Sasaki-Sekimoto Y."/>
            <person name="Seto Y."/>
            <person name="Wang Y."/>
            <person name="Wakatake T."/>
            <person name="Sakakibara H."/>
            <person name="Demura T."/>
            <person name="Yamaguchi S."/>
            <person name="Yoneyama K."/>
            <person name="Manabe R.I."/>
            <person name="Nelson D.C."/>
            <person name="Schulman A.H."/>
            <person name="Timko M.P."/>
            <person name="dePamphilis C.W."/>
            <person name="Choi D."/>
            <person name="Shirasu K."/>
        </authorList>
    </citation>
    <scope>NUCLEOTIDE SEQUENCE [LARGE SCALE GENOMIC DNA]</scope>
    <source>
        <strain evidence="2">cv. UVA1</strain>
    </source>
</reference>